<gene>
    <name evidence="12" type="primary">yidC</name>
    <name evidence="15" type="ORF">QD47_29915</name>
</gene>
<evidence type="ECO:0000313" key="16">
    <source>
        <dbReference type="Proteomes" id="UP000032534"/>
    </source>
</evidence>
<feature type="transmembrane region" description="Helical" evidence="12">
    <location>
        <begin position="145"/>
        <end position="166"/>
    </location>
</feature>
<comment type="similarity">
    <text evidence="12">Belongs to the OXA1/ALB3/YidC family. Type 2 subfamily.</text>
</comment>
<keyword evidence="16" id="KW-1185">Reference proteome</keyword>
<feature type="transmembrane region" description="Helical" evidence="12">
    <location>
        <begin position="186"/>
        <end position="204"/>
    </location>
</feature>
<evidence type="ECO:0000256" key="10">
    <source>
        <dbReference type="ARBA" id="ARBA00023186"/>
    </source>
</evidence>
<evidence type="ECO:0000256" key="11">
    <source>
        <dbReference type="ARBA" id="ARBA00023288"/>
    </source>
</evidence>
<accession>A0A0D7WT21</accession>
<dbReference type="PATRIC" id="fig|159743.3.peg.6651"/>
<evidence type="ECO:0000256" key="12">
    <source>
        <dbReference type="HAMAP-Rule" id="MF_01811"/>
    </source>
</evidence>
<dbReference type="PANTHER" id="PTHR12428">
    <property type="entry name" value="OXA1"/>
    <property type="match status" value="1"/>
</dbReference>
<keyword evidence="9" id="KW-0564">Palmitate</keyword>
<evidence type="ECO:0000256" key="9">
    <source>
        <dbReference type="ARBA" id="ARBA00023139"/>
    </source>
</evidence>
<evidence type="ECO:0000256" key="6">
    <source>
        <dbReference type="ARBA" id="ARBA00022927"/>
    </source>
</evidence>
<dbReference type="GO" id="GO:0005886">
    <property type="term" value="C:plasma membrane"/>
    <property type="evidence" value="ECO:0007669"/>
    <property type="project" value="UniProtKB-SubCell"/>
</dbReference>
<evidence type="ECO:0000256" key="7">
    <source>
        <dbReference type="ARBA" id="ARBA00022989"/>
    </source>
</evidence>
<evidence type="ECO:0000256" key="1">
    <source>
        <dbReference type="ARBA" id="ARBA00004651"/>
    </source>
</evidence>
<feature type="chain" id="PRO_5008831663" description="Membrane protein insertase YidC" evidence="13">
    <location>
        <begin position="37"/>
        <end position="277"/>
    </location>
</feature>
<name>A0A0D7WT21_9BACL</name>
<feature type="transmembrane region" description="Helical" evidence="12">
    <location>
        <begin position="65"/>
        <end position="90"/>
    </location>
</feature>
<evidence type="ECO:0000313" key="15">
    <source>
        <dbReference type="EMBL" id="KJD42179.1"/>
    </source>
</evidence>
<evidence type="ECO:0000256" key="2">
    <source>
        <dbReference type="ARBA" id="ARBA00022448"/>
    </source>
</evidence>
<protein>
    <recommendedName>
        <fullName evidence="12">Membrane protein insertase YidC</fullName>
    </recommendedName>
    <alternativeName>
        <fullName evidence="12">Foldase YidC</fullName>
    </alternativeName>
    <alternativeName>
        <fullName evidence="12">Membrane integrase YidC</fullName>
    </alternativeName>
    <alternativeName>
        <fullName evidence="12">Membrane protein YidC</fullName>
    </alternativeName>
</protein>
<dbReference type="Proteomes" id="UP000032534">
    <property type="component" value="Unassembled WGS sequence"/>
</dbReference>
<keyword evidence="7 12" id="KW-1133">Transmembrane helix</keyword>
<keyword evidence="4 12" id="KW-0812">Transmembrane</keyword>
<dbReference type="InterPro" id="IPR023060">
    <property type="entry name" value="YidC/YidC1/YidC2_Firmicutes"/>
</dbReference>
<feature type="signal peptide" evidence="13">
    <location>
        <begin position="1"/>
        <end position="36"/>
    </location>
</feature>
<keyword evidence="3 12" id="KW-1003">Cell membrane</keyword>
<dbReference type="InterPro" id="IPR028055">
    <property type="entry name" value="YidC/Oxa/ALB_C"/>
</dbReference>
<keyword evidence="10 12" id="KW-0143">Chaperone</keyword>
<dbReference type="InterPro" id="IPR001708">
    <property type="entry name" value="YidC/ALB3/OXA1/COX18"/>
</dbReference>
<feature type="domain" description="Membrane insertase YidC/Oxa/ALB C-terminal" evidence="14">
    <location>
        <begin position="70"/>
        <end position="257"/>
    </location>
</feature>
<evidence type="ECO:0000256" key="13">
    <source>
        <dbReference type="SAM" id="SignalP"/>
    </source>
</evidence>
<dbReference type="AlphaFoldDB" id="A0A0D7WT21"/>
<keyword evidence="11 12" id="KW-0449">Lipoprotein</keyword>
<dbReference type="HAMAP" id="MF_01811">
    <property type="entry name" value="YidC_type2"/>
    <property type="match status" value="1"/>
</dbReference>
<dbReference type="Pfam" id="PF02096">
    <property type="entry name" value="60KD_IMP"/>
    <property type="match status" value="1"/>
</dbReference>
<dbReference type="PROSITE" id="PS51257">
    <property type="entry name" value="PROKAR_LIPOPROTEIN"/>
    <property type="match status" value="1"/>
</dbReference>
<feature type="transmembrane region" description="Helical" evidence="12">
    <location>
        <begin position="216"/>
        <end position="234"/>
    </location>
</feature>
<keyword evidence="6 12" id="KW-0653">Protein transport</keyword>
<dbReference type="GO" id="GO:0032977">
    <property type="term" value="F:membrane insertase activity"/>
    <property type="evidence" value="ECO:0007669"/>
    <property type="project" value="InterPro"/>
</dbReference>
<evidence type="ECO:0000256" key="3">
    <source>
        <dbReference type="ARBA" id="ARBA00022475"/>
    </source>
</evidence>
<reference evidence="15 16" key="1">
    <citation type="submission" date="2014-11" db="EMBL/GenBank/DDBJ databases">
        <title>Draft Genome Sequences of Paenibacillus polymyxa NRRL B-30509 and Paenibacillus terrae NRRL B-30644, Strains from a Poultry Environment that Produce Tridecaptin A and Paenicidins.</title>
        <authorList>
            <person name="van Belkum M.J."/>
            <person name="Lohans C.T."/>
            <person name="Vederas J.C."/>
        </authorList>
    </citation>
    <scope>NUCLEOTIDE SEQUENCE [LARGE SCALE GENOMIC DNA]</scope>
    <source>
        <strain evidence="15 16">NRRL B-30644</strain>
    </source>
</reference>
<dbReference type="PANTHER" id="PTHR12428:SF65">
    <property type="entry name" value="CYTOCHROME C OXIDASE ASSEMBLY PROTEIN COX18, MITOCHONDRIAL"/>
    <property type="match status" value="1"/>
</dbReference>
<dbReference type="NCBIfam" id="TIGR03592">
    <property type="entry name" value="yidC_oxa1_cterm"/>
    <property type="match status" value="1"/>
</dbReference>
<keyword evidence="8 12" id="KW-0472">Membrane</keyword>
<dbReference type="GO" id="GO:0051205">
    <property type="term" value="P:protein insertion into membrane"/>
    <property type="evidence" value="ECO:0007669"/>
    <property type="project" value="TreeGrafter"/>
</dbReference>
<dbReference type="EMBL" id="JTHP01000234">
    <property type="protein sequence ID" value="KJD42179.1"/>
    <property type="molecule type" value="Genomic_DNA"/>
</dbReference>
<dbReference type="InterPro" id="IPR047196">
    <property type="entry name" value="YidC_ALB_C"/>
</dbReference>
<comment type="subcellular location">
    <subcellularLocation>
        <location evidence="1 12">Cell membrane</location>
        <topology evidence="1 12">Multi-pass membrane protein</topology>
    </subcellularLocation>
</comment>
<keyword evidence="2 12" id="KW-0813">Transport</keyword>
<evidence type="ECO:0000256" key="8">
    <source>
        <dbReference type="ARBA" id="ARBA00023136"/>
    </source>
</evidence>
<comment type="caution">
    <text evidence="15">The sequence shown here is derived from an EMBL/GenBank/DDBJ whole genome shotgun (WGS) entry which is preliminary data.</text>
</comment>
<dbReference type="RefSeq" id="WP_044649534.1">
    <property type="nucleotide sequence ID" value="NZ_JTHP01000234.1"/>
</dbReference>
<dbReference type="GO" id="GO:0015031">
    <property type="term" value="P:protein transport"/>
    <property type="evidence" value="ECO:0007669"/>
    <property type="project" value="UniProtKB-KW"/>
</dbReference>
<organism evidence="15 16">
    <name type="scientific">Paenibacillus terrae</name>
    <dbReference type="NCBI Taxonomy" id="159743"/>
    <lineage>
        <taxon>Bacteria</taxon>
        <taxon>Bacillati</taxon>
        <taxon>Bacillota</taxon>
        <taxon>Bacilli</taxon>
        <taxon>Bacillales</taxon>
        <taxon>Paenibacillaceae</taxon>
        <taxon>Paenibacillus</taxon>
    </lineage>
</organism>
<sequence>MKRFKGFTFWGKKERIFGIMVALAVVMLLSGCGANAAEINAQTPGFFNHYVVFPLSWLIQQLAQWFGGSFGLAIMSLTLIVRLALLPLMMRQTRAQQGMKRKMSAMQPDLDRIKKKYENKKDAASQQSMQQEMMSLYKEHQFNPLNIGCLPILIQLPILSGMYTAIRLTPELASHSFLWFRLGQPDWILAIFVAVVYLAQAKLSQLQMTADQRKQFAIMGYLSPIMMAVFSFNAPAAMPLYWTVSGTFLLLQSLWFRRRYPTEEAEDKVKLGEVTPT</sequence>
<dbReference type="OrthoDB" id="9780552at2"/>
<evidence type="ECO:0000256" key="4">
    <source>
        <dbReference type="ARBA" id="ARBA00022692"/>
    </source>
</evidence>
<dbReference type="PRINTS" id="PR00701">
    <property type="entry name" value="60KDINNERMP"/>
</dbReference>
<keyword evidence="5 12" id="KW-0732">Signal</keyword>
<evidence type="ECO:0000256" key="5">
    <source>
        <dbReference type="ARBA" id="ARBA00022729"/>
    </source>
</evidence>
<evidence type="ECO:0000259" key="14">
    <source>
        <dbReference type="Pfam" id="PF02096"/>
    </source>
</evidence>
<dbReference type="CDD" id="cd20070">
    <property type="entry name" value="5TM_YidC_Alb3"/>
    <property type="match status" value="1"/>
</dbReference>
<comment type="function">
    <text evidence="12">Required for the insertion and/or proper folding and/or complex formation of integral membrane proteins into the membrane. Involved in integration of membrane proteins that insert both dependently and independently of the Sec translocase complex, as well as at least some lipoproteins.</text>
</comment>
<proteinExistence type="inferred from homology"/>